<gene>
    <name evidence="9" type="ORF">AYL99_04931</name>
</gene>
<dbReference type="RefSeq" id="XP_018693296.1">
    <property type="nucleotide sequence ID" value="XM_018836443.1"/>
</dbReference>
<dbReference type="GO" id="GO:0005802">
    <property type="term" value="C:trans-Golgi network"/>
    <property type="evidence" value="ECO:0007669"/>
    <property type="project" value="TreeGrafter"/>
</dbReference>
<accession>A0A178ZJE8</accession>
<protein>
    <recommendedName>
        <fullName evidence="8">Bacterial surface antigen (D15) domain-containing protein</fullName>
    </recommendedName>
</protein>
<evidence type="ECO:0000256" key="3">
    <source>
        <dbReference type="ARBA" id="ARBA00022692"/>
    </source>
</evidence>
<dbReference type="Proteomes" id="UP000078343">
    <property type="component" value="Unassembled WGS sequence"/>
</dbReference>
<sequence>MATPASNESEESIFQLLKKADTKELESREKAINERLHRTFQLGQQRLAELIDQNSTLPTTVSSVTVLGTQNTRHGFLGAVVNPLLSANRDRPYTQSELIHEVARTAEKLRKFGIFHDPVSVYLDKPSKTDPTTTPTDLAVYYSVKEKSRIFAKTGTDLGNAEGSAYANVQWRNLLGGAETLDVNASLGTRTRSSYQATFDTPVLSNPDLRFQVGGLQSATQKIFASHEEVLKGGWTKLRWQSSAGSFHEIGYNGFWRQVTGLAPNASQTVRNEAGDSFKSSISHMWMADRRDNSMLPTRGYYAKTSAELAGWGPLQGDAAFLKTEVETQSALSIPIPGIEGDSGVSFTTGFRAGLLYPLTLGSKQNPEMSRISDRFQLGGPTDVRGFRLSGLGPHDGPDAVGGDIYAAGSANLLLPLPKVGKDKPLRFHAFVNGGRLLAIRNAEKEGAMTSQEVKQSVSDAFSELGNGLPTMSAGIGLVYAHPVARFELNFSLPLVVRRQEEARKGVSFGIGINFLYNDSWKQPKSDERPTGKRGSVWAPASQNASAAEFRCREAPPNTFANCTSTQASRLISSPQAVYSLYTSLRPAPQPTRRPQRPKLNMSYYNQPYGPGAGGDGAASNLQFYPSSYSNVSGHTTPSQASYGGYGGTSNTASAYPGYGAGSAGGFGGGPGMHGVSGRMGDSGGLRTGWLAAFGTEGYEGEPGLMEELGVNFGHIKTKTLTVLNPWTRPSPHIMDDSDLYGGLLFLILYGTFLALSGKFFYGYIYGIALFGSIALHWIFALMTPPIDPNDSDQMSQAQQDHGQGPGGRGHGGHFSSTLTYSRSASVLGYCFLPLVFTSLFGVLLPMDTATGYVMTAMAVGWCTFSSSGMFVSVGRMKGMRGLVAYPLALFYSGFGIMGIFSSRGSGMLEGKVL</sequence>
<keyword evidence="10" id="KW-1185">Reference proteome</keyword>
<evidence type="ECO:0000256" key="5">
    <source>
        <dbReference type="ARBA" id="ARBA00023136"/>
    </source>
</evidence>
<evidence type="ECO:0000256" key="6">
    <source>
        <dbReference type="SAM" id="MobiDB-lite"/>
    </source>
</evidence>
<dbReference type="Pfam" id="PF01103">
    <property type="entry name" value="Omp85"/>
    <property type="match status" value="1"/>
</dbReference>
<dbReference type="GeneID" id="30009099"/>
<name>A0A178ZJE8_9EURO</name>
<evidence type="ECO:0000256" key="2">
    <source>
        <dbReference type="ARBA" id="ARBA00010596"/>
    </source>
</evidence>
<dbReference type="AlphaFoldDB" id="A0A178ZJE8"/>
<dbReference type="STRING" id="1367422.A0A178ZJE8"/>
<dbReference type="FunFam" id="2.40.160.50:FF:000008">
    <property type="entry name" value="Mitochondrial outer membrane beta-barrel protein Tob55"/>
    <property type="match status" value="1"/>
</dbReference>
<keyword evidence="4 7" id="KW-1133">Transmembrane helix</keyword>
<keyword evidence="3 7" id="KW-0812">Transmembrane</keyword>
<comment type="similarity">
    <text evidence="2">Belongs to the YIP1 family.</text>
</comment>
<feature type="domain" description="Bacterial surface antigen (D15)" evidence="8">
    <location>
        <begin position="173"/>
        <end position="515"/>
    </location>
</feature>
<dbReference type="GO" id="GO:0019867">
    <property type="term" value="C:outer membrane"/>
    <property type="evidence" value="ECO:0007669"/>
    <property type="project" value="InterPro"/>
</dbReference>
<feature type="transmembrane region" description="Helical" evidence="7">
    <location>
        <begin position="827"/>
        <end position="845"/>
    </location>
</feature>
<evidence type="ECO:0000256" key="4">
    <source>
        <dbReference type="ARBA" id="ARBA00022989"/>
    </source>
</evidence>
<feature type="transmembrane region" description="Helical" evidence="7">
    <location>
        <begin position="884"/>
        <end position="902"/>
    </location>
</feature>
<feature type="transmembrane region" description="Helical" evidence="7">
    <location>
        <begin position="852"/>
        <end position="872"/>
    </location>
</feature>
<dbReference type="GO" id="GO:0006888">
    <property type="term" value="P:endoplasmic reticulum to Golgi vesicle-mediated transport"/>
    <property type="evidence" value="ECO:0007669"/>
    <property type="project" value="InterPro"/>
</dbReference>
<evidence type="ECO:0000256" key="7">
    <source>
        <dbReference type="SAM" id="Phobius"/>
    </source>
</evidence>
<dbReference type="InterPro" id="IPR045231">
    <property type="entry name" value="Yip1/4-like"/>
</dbReference>
<dbReference type="PANTHER" id="PTHR21236:SF2">
    <property type="entry name" value="PROTEIN YIPF"/>
    <property type="match status" value="1"/>
</dbReference>
<dbReference type="EMBL" id="LVYI01000004">
    <property type="protein sequence ID" value="OAP59929.1"/>
    <property type="molecule type" value="Genomic_DNA"/>
</dbReference>
<feature type="region of interest" description="Disordered" evidence="6">
    <location>
        <begin position="791"/>
        <end position="813"/>
    </location>
</feature>
<feature type="transmembrane region" description="Helical" evidence="7">
    <location>
        <begin position="764"/>
        <end position="783"/>
    </location>
</feature>
<dbReference type="InterPro" id="IPR000184">
    <property type="entry name" value="Bac_surfAg_D15"/>
</dbReference>
<evidence type="ECO:0000256" key="1">
    <source>
        <dbReference type="ARBA" id="ARBA00004141"/>
    </source>
</evidence>
<dbReference type="PANTHER" id="PTHR21236">
    <property type="entry name" value="GOLGI MEMBRANE PROTEIN YIP1"/>
    <property type="match status" value="1"/>
</dbReference>
<dbReference type="OrthoDB" id="1724197at2759"/>
<organism evidence="9 10">
    <name type="scientific">Fonsecaea erecta</name>
    <dbReference type="NCBI Taxonomy" id="1367422"/>
    <lineage>
        <taxon>Eukaryota</taxon>
        <taxon>Fungi</taxon>
        <taxon>Dikarya</taxon>
        <taxon>Ascomycota</taxon>
        <taxon>Pezizomycotina</taxon>
        <taxon>Eurotiomycetes</taxon>
        <taxon>Chaetothyriomycetidae</taxon>
        <taxon>Chaetothyriales</taxon>
        <taxon>Herpotrichiellaceae</taxon>
        <taxon>Fonsecaea</taxon>
    </lineage>
</organism>
<comment type="subcellular location">
    <subcellularLocation>
        <location evidence="1">Membrane</location>
        <topology evidence="1">Multi-pass membrane protein</topology>
    </subcellularLocation>
</comment>
<dbReference type="GO" id="GO:0048280">
    <property type="term" value="P:vesicle fusion with Golgi apparatus"/>
    <property type="evidence" value="ECO:0007669"/>
    <property type="project" value="TreeGrafter"/>
</dbReference>
<comment type="caution">
    <text evidence="9">The sequence shown here is derived from an EMBL/GenBank/DDBJ whole genome shotgun (WGS) entry which is preliminary data.</text>
</comment>
<keyword evidence="5 7" id="KW-0472">Membrane</keyword>
<reference evidence="9 10" key="1">
    <citation type="submission" date="2016-04" db="EMBL/GenBank/DDBJ databases">
        <title>Draft genome of Fonsecaea erecta CBS 125763.</title>
        <authorList>
            <person name="Weiss V.A."/>
            <person name="Vicente V.A."/>
            <person name="Raittz R.T."/>
            <person name="Moreno L.F."/>
            <person name="De Souza E.M."/>
            <person name="Pedrosa F.O."/>
            <person name="Steffens M.B."/>
            <person name="Faoro H."/>
            <person name="Tadra-Sfeir M.Z."/>
            <person name="Najafzadeh M.J."/>
            <person name="Felipe M.S."/>
            <person name="Teixeira M."/>
            <person name="Sun J."/>
            <person name="Xi L."/>
            <person name="Gomes R."/>
            <person name="De Azevedo C.M."/>
            <person name="Salgado C.G."/>
            <person name="Da Silva M.B."/>
            <person name="Nascimento M.F."/>
            <person name="Queiroz-Telles F."/>
            <person name="Attili D.S."/>
            <person name="Gorbushina A."/>
        </authorList>
    </citation>
    <scope>NUCLEOTIDE SEQUENCE [LARGE SCALE GENOMIC DNA]</scope>
    <source>
        <strain evidence="9 10">CBS 125763</strain>
    </source>
</reference>
<proteinExistence type="inferred from homology"/>
<evidence type="ECO:0000259" key="8">
    <source>
        <dbReference type="Pfam" id="PF01103"/>
    </source>
</evidence>
<dbReference type="Gene3D" id="2.40.160.50">
    <property type="entry name" value="membrane protein fhac: a member of the omp85/tpsb transporter family"/>
    <property type="match status" value="1"/>
</dbReference>
<evidence type="ECO:0000313" key="10">
    <source>
        <dbReference type="Proteomes" id="UP000078343"/>
    </source>
</evidence>
<evidence type="ECO:0000313" key="9">
    <source>
        <dbReference type="EMBL" id="OAP59929.1"/>
    </source>
</evidence>